<organism evidence="1 2">
    <name type="scientific">Armillaria borealis</name>
    <dbReference type="NCBI Taxonomy" id="47425"/>
    <lineage>
        <taxon>Eukaryota</taxon>
        <taxon>Fungi</taxon>
        <taxon>Dikarya</taxon>
        <taxon>Basidiomycota</taxon>
        <taxon>Agaricomycotina</taxon>
        <taxon>Agaricomycetes</taxon>
        <taxon>Agaricomycetidae</taxon>
        <taxon>Agaricales</taxon>
        <taxon>Marasmiineae</taxon>
        <taxon>Physalacriaceae</taxon>
        <taxon>Armillaria</taxon>
    </lineage>
</organism>
<evidence type="ECO:0008006" key="3">
    <source>
        <dbReference type="Google" id="ProtNLM"/>
    </source>
</evidence>
<evidence type="ECO:0000313" key="2">
    <source>
        <dbReference type="Proteomes" id="UP001175226"/>
    </source>
</evidence>
<name>A0AA39K0K6_9AGAR</name>
<protein>
    <recommendedName>
        <fullName evidence="3">F-box domain-containing protein</fullName>
    </recommendedName>
</protein>
<keyword evidence="2" id="KW-1185">Reference proteome</keyword>
<evidence type="ECO:0000313" key="1">
    <source>
        <dbReference type="EMBL" id="KAK0452376.1"/>
    </source>
</evidence>
<gene>
    <name evidence="1" type="ORF">EV421DRAFT_1731035</name>
</gene>
<comment type="caution">
    <text evidence="1">The sequence shown here is derived from an EMBL/GenBank/DDBJ whole genome shotgun (WGS) entry which is preliminary data.</text>
</comment>
<dbReference type="EMBL" id="JAUEPT010000004">
    <property type="protein sequence ID" value="KAK0452376.1"/>
    <property type="molecule type" value="Genomic_DNA"/>
</dbReference>
<reference evidence="1" key="1">
    <citation type="submission" date="2023-06" db="EMBL/GenBank/DDBJ databases">
        <authorList>
            <consortium name="Lawrence Berkeley National Laboratory"/>
            <person name="Ahrendt S."/>
            <person name="Sahu N."/>
            <person name="Indic B."/>
            <person name="Wong-Bajracharya J."/>
            <person name="Merenyi Z."/>
            <person name="Ke H.-M."/>
            <person name="Monk M."/>
            <person name="Kocsube S."/>
            <person name="Drula E."/>
            <person name="Lipzen A."/>
            <person name="Balint B."/>
            <person name="Henrissat B."/>
            <person name="Andreopoulos B."/>
            <person name="Martin F.M."/>
            <person name="Harder C.B."/>
            <person name="Rigling D."/>
            <person name="Ford K.L."/>
            <person name="Foster G.D."/>
            <person name="Pangilinan J."/>
            <person name="Papanicolaou A."/>
            <person name="Barry K."/>
            <person name="LaButti K."/>
            <person name="Viragh M."/>
            <person name="Koriabine M."/>
            <person name="Yan M."/>
            <person name="Riley R."/>
            <person name="Champramary S."/>
            <person name="Plett K.L."/>
            <person name="Tsai I.J."/>
            <person name="Slot J."/>
            <person name="Sipos G."/>
            <person name="Plett J."/>
            <person name="Nagy L.G."/>
            <person name="Grigoriev I.V."/>
        </authorList>
    </citation>
    <scope>NUCLEOTIDE SEQUENCE</scope>
    <source>
        <strain evidence="1">FPL87.14</strain>
    </source>
</reference>
<dbReference type="AlphaFoldDB" id="A0AA39K0K6"/>
<proteinExistence type="predicted"/>
<dbReference type="Proteomes" id="UP001175226">
    <property type="component" value="Unassembled WGS sequence"/>
</dbReference>
<sequence>MFRRYEMKSRRGQVGQSFKPKTFGYIECSNGVAVMICQWEREMAAPYPCTVYGRDSTPSPFSQQLKSLVDFQGNVAPSSSSAASHLAEHLQHVPSVEIRVEAGLIPFEKENHISSLKSQVKVALSPIRLLPTEIFIEVFRHGVVVNAFDSSKGPWILAQVCSTWREIITTHCPGLWSTILIEICAYRCQDPVSILKTALDRSGQSDLRIKFWETSIEEYTAKQMLNLLFEVSNRWSNVILDLQPCSLSSLSVVRGRLDRLSSMTIKYHGIGQPPSRIDAFEITPLLNDINIVVRSDHDAVTIVPCGSESLQAYRNDRAYGDVDLHRALLDTILKSPNLNSLWAYYHNCTTTASRPLITRINSTSIRFLQTSESALLDSLSLPALETVWLGPDKPCQSLCSEDTLPSLLHLITSSRCSLTRLVLAEVDISHELIPVLRHTPMLDSLEMYFAWWSNPLDRTMQLLVTAMMESKVAPAASPATPFRPAILPGLTCFKIEIRDVSRVGTALFINDMFVRMLSIRRTMPADGDNRRLQIVTVSLSKSPVLRTGLVSDFEALQQTGMDLTVSVSESSHGTDPIAH</sequence>
<accession>A0AA39K0K6</accession>